<keyword evidence="1" id="KW-0812">Transmembrane</keyword>
<keyword evidence="1" id="KW-0472">Membrane</keyword>
<keyword evidence="3" id="KW-1185">Reference proteome</keyword>
<evidence type="ECO:0000256" key="1">
    <source>
        <dbReference type="SAM" id="Phobius"/>
    </source>
</evidence>
<dbReference type="Proteomes" id="UP000325787">
    <property type="component" value="Chromosome"/>
</dbReference>
<organism evidence="2 3">
    <name type="scientific">Saccharothrix syringae</name>
    <name type="common">Nocardiopsis syringae</name>
    <dbReference type="NCBI Taxonomy" id="103733"/>
    <lineage>
        <taxon>Bacteria</taxon>
        <taxon>Bacillati</taxon>
        <taxon>Actinomycetota</taxon>
        <taxon>Actinomycetes</taxon>
        <taxon>Pseudonocardiales</taxon>
        <taxon>Pseudonocardiaceae</taxon>
        <taxon>Saccharothrix</taxon>
    </lineage>
</organism>
<evidence type="ECO:0000313" key="3">
    <source>
        <dbReference type="Proteomes" id="UP000325787"/>
    </source>
</evidence>
<feature type="transmembrane region" description="Helical" evidence="1">
    <location>
        <begin position="112"/>
        <end position="133"/>
    </location>
</feature>
<feature type="transmembrane region" description="Helical" evidence="1">
    <location>
        <begin position="15"/>
        <end position="34"/>
    </location>
</feature>
<reference evidence="3" key="1">
    <citation type="journal article" date="2021" name="Curr. Microbiol.">
        <title>Complete genome of nocamycin-producing strain Saccharothrix syringae NRRL B-16468 reveals the biosynthetic potential for secondary metabolites.</title>
        <authorList>
            <person name="Mo X."/>
            <person name="Yang S."/>
        </authorList>
    </citation>
    <scope>NUCLEOTIDE SEQUENCE [LARGE SCALE GENOMIC DNA]</scope>
    <source>
        <strain evidence="3">ATCC 51364 / DSM 43886 / JCM 6844 / KCTC 9398 / NBRC 14523 / NRRL B-16468 / INA 2240</strain>
    </source>
</reference>
<accession>A0A5Q0H2C5</accession>
<keyword evidence="1" id="KW-1133">Transmembrane helix</keyword>
<dbReference type="PROSITE" id="PS51257">
    <property type="entry name" value="PROKAR_LIPOPROTEIN"/>
    <property type="match status" value="1"/>
</dbReference>
<gene>
    <name evidence="2" type="ORF">EKG83_22580</name>
</gene>
<dbReference type="AlphaFoldDB" id="A0A5Q0H2C5"/>
<dbReference type="RefSeq" id="WP_033429498.1">
    <property type="nucleotide sequence ID" value="NZ_CP034550.1"/>
</dbReference>
<protein>
    <submittedName>
        <fullName evidence="2">Uncharacterized protein</fullName>
    </submittedName>
</protein>
<feature type="transmembrane region" description="Helical" evidence="1">
    <location>
        <begin position="41"/>
        <end position="58"/>
    </location>
</feature>
<dbReference type="KEGG" id="ssyi:EKG83_22580"/>
<evidence type="ECO:0000313" key="2">
    <source>
        <dbReference type="EMBL" id="QFZ19842.1"/>
    </source>
</evidence>
<dbReference type="EMBL" id="CP034550">
    <property type="protein sequence ID" value="QFZ19842.1"/>
    <property type="molecule type" value="Genomic_DNA"/>
</dbReference>
<proteinExistence type="predicted"/>
<sequence length="134" mass="14070">MILAGRVVGPLLPPGLPTVVIAVVVACLTTRWAAPALLRAAAWLLRTAVAATAVLLVLPDYCWSTRSRRDDRTPSPVVYAYGDGVGCVASWLDRLVRFALGLAARVVRALPLPLVGTLAALFVAASALGLVTVW</sequence>
<name>A0A5Q0H2C5_SACSY</name>